<gene>
    <name evidence="3" type="ORF">EWB00_010375</name>
</gene>
<proteinExistence type="predicted"/>
<organism evidence="3 4">
    <name type="scientific">Schistosoma japonicum</name>
    <name type="common">Blood fluke</name>
    <dbReference type="NCBI Taxonomy" id="6182"/>
    <lineage>
        <taxon>Eukaryota</taxon>
        <taxon>Metazoa</taxon>
        <taxon>Spiralia</taxon>
        <taxon>Lophotrochozoa</taxon>
        <taxon>Platyhelminthes</taxon>
        <taxon>Trematoda</taxon>
        <taxon>Digenea</taxon>
        <taxon>Strigeidida</taxon>
        <taxon>Schistosomatoidea</taxon>
        <taxon>Schistosomatidae</taxon>
        <taxon>Schistosoma</taxon>
    </lineage>
</organism>
<dbReference type="STRING" id="6182.A0A4Z2DNX5"/>
<feature type="region of interest" description="Disordered" evidence="2">
    <location>
        <begin position="169"/>
        <end position="195"/>
    </location>
</feature>
<reference evidence="3 4" key="1">
    <citation type="submission" date="2019-03" db="EMBL/GenBank/DDBJ databases">
        <title>An improved genome assembly of the fluke Schistosoma japonicum.</title>
        <authorList>
            <person name="Hu W."/>
            <person name="Luo F."/>
            <person name="Yin M."/>
            <person name="Mo X."/>
            <person name="Sun C."/>
            <person name="Wu Q."/>
            <person name="Zhu B."/>
            <person name="Xiang M."/>
            <person name="Wang J."/>
            <person name="Wang Y."/>
            <person name="Zhang T."/>
            <person name="Xu B."/>
            <person name="Zheng H."/>
            <person name="Feng Z."/>
        </authorList>
    </citation>
    <scope>NUCLEOTIDE SEQUENCE [LARGE SCALE GENOMIC DNA]</scope>
    <source>
        <strain evidence="3">HuSjv2</strain>
        <tissue evidence="3">Worms</tissue>
    </source>
</reference>
<dbReference type="AlphaFoldDB" id="A0A4Z2DNX5"/>
<dbReference type="PANTHER" id="PTHR31540:SF1">
    <property type="entry name" value="CENTROSOMAL PROTEIN OF 131 KDA"/>
    <property type="match status" value="1"/>
</dbReference>
<dbReference type="GO" id="GO:0035735">
    <property type="term" value="P:intraciliary transport involved in cilium assembly"/>
    <property type="evidence" value="ECO:0007669"/>
    <property type="project" value="InterPro"/>
</dbReference>
<comment type="caution">
    <text evidence="3">The sequence shown here is derived from an EMBL/GenBank/DDBJ whole genome shotgun (WGS) entry which is preliminary data.</text>
</comment>
<keyword evidence="4" id="KW-1185">Reference proteome</keyword>
<evidence type="ECO:0000256" key="2">
    <source>
        <dbReference type="SAM" id="MobiDB-lite"/>
    </source>
</evidence>
<dbReference type="GO" id="GO:0034451">
    <property type="term" value="C:centriolar satellite"/>
    <property type="evidence" value="ECO:0007669"/>
    <property type="project" value="TreeGrafter"/>
</dbReference>
<evidence type="ECO:0000313" key="3">
    <source>
        <dbReference type="EMBL" id="TNN18244.1"/>
    </source>
</evidence>
<dbReference type="Proteomes" id="UP000311919">
    <property type="component" value="Unassembled WGS sequence"/>
</dbReference>
<keyword evidence="1" id="KW-0175">Coiled coil</keyword>
<sequence>MSEQEFSGEGETKAIQENPRDKKVICNVKDAKDFNQDVEVFSISSLATAKQKFEFFDDRFKKDDSNICIDPNNISRTDPVTLIKNECDSPPSKFNDKSVSEWLKTHFHDQHDSYFKWNEDDCIALCPSTKSESLKSGQNPNLMMDGLNLNKDADLEDFALDLRKVINDDSGVHHTDSSEKVDVPPPCLVRPSSNSVKTSHQMSVFDEEVNLTSSKVYGEIRRNSAAVVLQRSWRRYMKKCLTAKAEMHRLLDNKKSRFTKQDINNNGQPIHLVLQNRQNVLRQKREQQRQSVIKVLNENRSFKRSQRQENAKDITGINDVLESNPSSSNEKDYTIADKSNILCEPTYTKGHQYKPCNSITHITENIKQNGSSKINSYFKGNYNHCLTVCQNVQKGGDKAKPDQEANVAGEKTMSTVDIILQELKQLESVDYLTSTSAPDTSVVVPKQVSLQKSSTPSTWSEIVKDISRVLSEAEQDEIHPNNFRKYCNTYKSTDLKDPKDLPHYTSSIRSSLTHSNSLDPSTALTSRHIYINEENLHPHTKNIEHACSRQKAQKELVQSIFQCREKLTTFIKPSHTNVRQNLSKSNGIDVSNQRTRSAKPRNSSVKNQVAFRSIQSDHFENPTSMLHTNFKELKVENKLNYKSNVEYNTQTINQSVSLMDGMKVPQSDDGDAIIANQTLLLELENKESQIKRLQKIIEHQRELSLRQLQNTQRDSESRVESLKADYEGTINRNYKLIDELIEEKKVLHTKCEKLLDELKSLTKKSEEKIKTLDEKHKVELRKVEAKHAAAEKLRREKWETEKAKHFKEVTIRGMENEVAQMIANHKAELASLRQSCAEQVQAADVRAYQAYTSHIEKIRQTFIREKEEACSRERELVEQRLNQTLSEERNSLEAHRRRLLSEISDERERLALNVSKQRAEMDTLRSNLEAALTQAKEQHKLEIQQLKADLSQRQKDEISELNKRNLAERTAWEEYTKSLLETQYTSREATLKEQLKKERDRLLESAVRRLEAEASEARLETDRQAELKIIRVREKFQAEIEELERSEKQAMEKYCLMKTQFLDKEHEADRLRSQLVQKDHELTEVRVLYEKLNQERRNISDVIRQEFADRLVFVEEENRFMKRELAEFKARMKAEQERHEKEIDEIKRLNNFEVETVHQKVKEVIKKKDEKFAMYQESLQNELDKKDHELVVANQRAQHLEELIDQQRKQFLEINH</sequence>
<accession>A0A4Z2DNX5</accession>
<evidence type="ECO:0000256" key="1">
    <source>
        <dbReference type="SAM" id="Coils"/>
    </source>
</evidence>
<dbReference type="PANTHER" id="PTHR31540">
    <property type="entry name" value="CENTROSOMAL PROTEIN OF 131 KDA"/>
    <property type="match status" value="1"/>
</dbReference>
<dbReference type="GO" id="GO:0010824">
    <property type="term" value="P:regulation of centrosome duplication"/>
    <property type="evidence" value="ECO:0007669"/>
    <property type="project" value="TreeGrafter"/>
</dbReference>
<dbReference type="EMBL" id="SKCS01000079">
    <property type="protein sequence ID" value="TNN18244.1"/>
    <property type="molecule type" value="Genomic_DNA"/>
</dbReference>
<feature type="coiled-coil region" evidence="1">
    <location>
        <begin position="1000"/>
        <end position="1053"/>
    </location>
</feature>
<feature type="region of interest" description="Disordered" evidence="2">
    <location>
        <begin position="498"/>
        <end position="520"/>
    </location>
</feature>
<feature type="coiled-coil region" evidence="1">
    <location>
        <begin position="878"/>
        <end position="956"/>
    </location>
</feature>
<dbReference type="GO" id="GO:0005929">
    <property type="term" value="C:cilium"/>
    <property type="evidence" value="ECO:0007669"/>
    <property type="project" value="GOC"/>
</dbReference>
<feature type="coiled-coil region" evidence="1">
    <location>
        <begin position="1111"/>
        <end position="1149"/>
    </location>
</feature>
<evidence type="ECO:0000313" key="4">
    <source>
        <dbReference type="Proteomes" id="UP000311919"/>
    </source>
</evidence>
<feature type="coiled-coil region" evidence="1">
    <location>
        <begin position="1176"/>
        <end position="1210"/>
    </location>
</feature>
<feature type="coiled-coil region" evidence="1">
    <location>
        <begin position="676"/>
        <end position="775"/>
    </location>
</feature>
<protein>
    <submittedName>
        <fullName evidence="3">Centrosomal protein isoform 1</fullName>
    </submittedName>
</protein>
<dbReference type="InterPro" id="IPR030465">
    <property type="entry name" value="CEP131"/>
</dbReference>
<dbReference type="OrthoDB" id="197735at2759"/>
<name>A0A4Z2DNX5_SCHJA</name>
<feature type="compositionally biased region" description="Polar residues" evidence="2">
    <location>
        <begin position="504"/>
        <end position="520"/>
    </location>
</feature>
<feature type="compositionally biased region" description="Basic and acidic residues" evidence="2">
    <location>
        <begin position="169"/>
        <end position="182"/>
    </location>
</feature>